<gene>
    <name evidence="1" type="ORF">HG66A1_32180</name>
</gene>
<organism evidence="1 2">
    <name type="scientific">Gimesia chilikensis</name>
    <dbReference type="NCBI Taxonomy" id="2605989"/>
    <lineage>
        <taxon>Bacteria</taxon>
        <taxon>Pseudomonadati</taxon>
        <taxon>Planctomycetota</taxon>
        <taxon>Planctomycetia</taxon>
        <taxon>Planctomycetales</taxon>
        <taxon>Planctomycetaceae</taxon>
        <taxon>Gimesia</taxon>
    </lineage>
</organism>
<accession>A0A517PPX2</accession>
<evidence type="ECO:0000313" key="1">
    <source>
        <dbReference type="EMBL" id="QDT21417.1"/>
    </source>
</evidence>
<reference evidence="1 2" key="1">
    <citation type="submission" date="2019-02" db="EMBL/GenBank/DDBJ databases">
        <title>Deep-cultivation of Planctomycetes and their phenomic and genomic characterization uncovers novel biology.</title>
        <authorList>
            <person name="Wiegand S."/>
            <person name="Jogler M."/>
            <person name="Boedeker C."/>
            <person name="Pinto D."/>
            <person name="Vollmers J."/>
            <person name="Rivas-Marin E."/>
            <person name="Kohn T."/>
            <person name="Peeters S.H."/>
            <person name="Heuer A."/>
            <person name="Rast P."/>
            <person name="Oberbeckmann S."/>
            <person name="Bunk B."/>
            <person name="Jeske O."/>
            <person name="Meyerdierks A."/>
            <person name="Storesund J.E."/>
            <person name="Kallscheuer N."/>
            <person name="Luecker S."/>
            <person name="Lage O.M."/>
            <person name="Pohl T."/>
            <person name="Merkel B.J."/>
            <person name="Hornburger P."/>
            <person name="Mueller R.-W."/>
            <person name="Bruemmer F."/>
            <person name="Labrenz M."/>
            <person name="Spormann A.M."/>
            <person name="Op den Camp H."/>
            <person name="Overmann J."/>
            <person name="Amann R."/>
            <person name="Jetten M.S.M."/>
            <person name="Mascher T."/>
            <person name="Medema M.H."/>
            <person name="Devos D.P."/>
            <person name="Kaster A.-K."/>
            <person name="Ovreas L."/>
            <person name="Rohde M."/>
            <person name="Galperin M.Y."/>
            <person name="Jogler C."/>
        </authorList>
    </citation>
    <scope>NUCLEOTIDE SEQUENCE [LARGE SCALE GENOMIC DNA]</scope>
    <source>
        <strain evidence="1 2">HG66A1</strain>
    </source>
</reference>
<dbReference type="Proteomes" id="UP000320421">
    <property type="component" value="Chromosome"/>
</dbReference>
<dbReference type="AlphaFoldDB" id="A0A517PPX2"/>
<protein>
    <submittedName>
        <fullName evidence="1">Uncharacterized protein</fullName>
    </submittedName>
</protein>
<evidence type="ECO:0000313" key="2">
    <source>
        <dbReference type="Proteomes" id="UP000320421"/>
    </source>
</evidence>
<dbReference type="EMBL" id="CP036266">
    <property type="protein sequence ID" value="QDT21417.1"/>
    <property type="molecule type" value="Genomic_DNA"/>
</dbReference>
<sequence length="318" mass="37588">MDFLMNDLSIHGQFNSKSEFFNSIETVMKIRNSIRKYGRELFCNKSMSFAQVTRDCVMQQSIQSMHIDKRRALMQWLTHIGPFWIDERLHKEDEWLEAREDRDVANSAVGEAAYRRIHGSDCELVSMNPSEWVEEYVRVKWLKNYEETHDIEIPNHTSIDTVSKTLEELPATFYDWDSLEQYAKIRCDKLHFAKEAFTPFRGHPYAQGVAEQIMIRLQVLNRMCECFDKNGNRTKEGDFLYEQHFTGEKAWFSDSGRDEKIDFKNDLTFPHPEKAGEVLFCTWHGKVKTPQIRIHFSWPIAYKTTLYVVYVGPKITKR</sequence>
<keyword evidence="2" id="KW-1185">Reference proteome</keyword>
<name>A0A517PPX2_9PLAN</name>
<proteinExistence type="predicted"/>